<evidence type="ECO:0000313" key="2">
    <source>
        <dbReference type="Proteomes" id="UP000440578"/>
    </source>
</evidence>
<sequence>MPEATEASVIEECLPVSKGIIVGEPKVETVVEEKVDEQGRPVKFKRIYVTIIEEIVDDTGVKRLVKKTQKLSEVNGKTVTEDVEEPIEEPSVEELEKQILDDVLPDKGSVVGEPKVETIEEKSVDDQGKPVILKRSLVTIYQNIAAENGKTTVVRRILKKVRKVSEVDGKPVVEEYDEPQETETLMESMPEATEASVIEECLPVSKGAIVGEPKVETVVEEKVDEQGRPVKFKRIYVTIIEEIVDDTGAKRTVKRVVKKTQKLSEVNGKTVTEDVEEPIEEPSVEDLEKQILDDVLPDKASLVGEPKVETIEEKSVDDQGKPVILKRSLVTIYQNVPAENGKTAVVRRILKKVRKVSEVDGKPVVEEYEEPQETETLMESMPEATEASVIEECLPVSKGIIVGEPKVETVVEEKVDEQGRPVKFKRIYVTIIEEIVDDTGVKRTVKRLVKKTQKLSEVNGKTVTEDVEEPIEEPSVEELEKQILDDVLPDKGSLVGEPKVETIEEKSVDDQGKPVILKRSLVTIYQNIPAENGKTTVVRRILKKVRKVSEVDGKPVVEEYDEPQETETLMESMPEATEASVIEECLPVSKGAIVGEPKVESVVEEKVDEQGRPVNFRRIYVTIIEEIVEDTGAKRTVKRVVKKTQKLSEVNGKTVTEDVEEPIEESSVEDLEKRILHDLLEEKDFLVNESCTHWQDDLSAVLSEVSGDVLEKPEATSTMEDSTDERGLPCRIRRTVVTLFVRRPDSDIVERRVVTRVTRFIFVDGALVTELLPEVDLVQPVGAAVDT</sequence>
<gene>
    <name evidence="1" type="ORF">FJT64_015723</name>
</gene>
<reference evidence="1 2" key="1">
    <citation type="submission" date="2019-07" db="EMBL/GenBank/DDBJ databases">
        <title>Draft genome assembly of a fouling barnacle, Amphibalanus amphitrite (Darwin, 1854): The first reference genome for Thecostraca.</title>
        <authorList>
            <person name="Kim W."/>
        </authorList>
    </citation>
    <scope>NUCLEOTIDE SEQUENCE [LARGE SCALE GENOMIC DNA]</scope>
    <source>
        <strain evidence="1">SNU_AA5</strain>
        <tissue evidence="1">Soma without cirri and trophi</tissue>
    </source>
</reference>
<dbReference type="OrthoDB" id="10687775at2759"/>
<proteinExistence type="predicted"/>
<dbReference type="AlphaFoldDB" id="A0A6A4XEZ1"/>
<keyword evidence="2" id="KW-1185">Reference proteome</keyword>
<dbReference type="Proteomes" id="UP000440578">
    <property type="component" value="Unassembled WGS sequence"/>
</dbReference>
<comment type="caution">
    <text evidence="1">The sequence shown here is derived from an EMBL/GenBank/DDBJ whole genome shotgun (WGS) entry which is preliminary data.</text>
</comment>
<dbReference type="EMBL" id="VIIS01000073">
    <property type="protein sequence ID" value="KAF0313738.1"/>
    <property type="molecule type" value="Genomic_DNA"/>
</dbReference>
<protein>
    <submittedName>
        <fullName evidence="1">Uncharacterized protein</fullName>
    </submittedName>
</protein>
<organism evidence="1 2">
    <name type="scientific">Amphibalanus amphitrite</name>
    <name type="common">Striped barnacle</name>
    <name type="synonym">Balanus amphitrite</name>
    <dbReference type="NCBI Taxonomy" id="1232801"/>
    <lineage>
        <taxon>Eukaryota</taxon>
        <taxon>Metazoa</taxon>
        <taxon>Ecdysozoa</taxon>
        <taxon>Arthropoda</taxon>
        <taxon>Crustacea</taxon>
        <taxon>Multicrustacea</taxon>
        <taxon>Cirripedia</taxon>
        <taxon>Thoracica</taxon>
        <taxon>Thoracicalcarea</taxon>
        <taxon>Balanomorpha</taxon>
        <taxon>Balanoidea</taxon>
        <taxon>Balanidae</taxon>
        <taxon>Amphibalaninae</taxon>
        <taxon>Amphibalanus</taxon>
    </lineage>
</organism>
<evidence type="ECO:0000313" key="1">
    <source>
        <dbReference type="EMBL" id="KAF0313738.1"/>
    </source>
</evidence>
<name>A0A6A4XEZ1_AMPAM</name>
<accession>A0A6A4XEZ1</accession>